<organism evidence="1">
    <name type="scientific">Timema monikensis</name>
    <dbReference type="NCBI Taxonomy" id="170555"/>
    <lineage>
        <taxon>Eukaryota</taxon>
        <taxon>Metazoa</taxon>
        <taxon>Ecdysozoa</taxon>
        <taxon>Arthropoda</taxon>
        <taxon>Hexapoda</taxon>
        <taxon>Insecta</taxon>
        <taxon>Pterygota</taxon>
        <taxon>Neoptera</taxon>
        <taxon>Polyneoptera</taxon>
        <taxon>Phasmatodea</taxon>
        <taxon>Timematodea</taxon>
        <taxon>Timematoidea</taxon>
        <taxon>Timematidae</taxon>
        <taxon>Timema</taxon>
    </lineage>
</organism>
<reference evidence="1" key="1">
    <citation type="submission" date="2020-11" db="EMBL/GenBank/DDBJ databases">
        <authorList>
            <person name="Tran Van P."/>
        </authorList>
    </citation>
    <scope>NUCLEOTIDE SEQUENCE</scope>
</reference>
<gene>
    <name evidence="1" type="ORF">TMSB3V08_LOCUS9319</name>
</gene>
<proteinExistence type="predicted"/>
<evidence type="ECO:0000313" key="1">
    <source>
        <dbReference type="EMBL" id="CAD7432614.1"/>
    </source>
</evidence>
<sequence length="327" mass="36804">MIPRLASGGMRAASLASWSASSFDTQSGTKLGCGITSDNDPLSTKVVLCLVESLMDTGPDLFQRLTSRDTDAVGTVKLKRKGSYEERNREYIKYMGVGDLKEQLLEVYLMERKQNKVGLSSRHRDLPHSDRVVRVTSKQSLSICGPSKGQALRRLCLSCLRDNIWSSTERTIWRDRDCIEVSGVTNVIDLQSTVVIAMMLEDWMSVAVLSQYSAITQFPFQNVRFCCTIFQSFEDKWAEALEVLIFLYSRHYQEAGLGPHYFWIFPILELDGLTHFRLLSILRHCEGPSRGVPAEFSSTLPADNKLSAATKKLAMPFLRTTRTILGL</sequence>
<accession>A0A7R9EGM9</accession>
<dbReference type="EMBL" id="OB795727">
    <property type="protein sequence ID" value="CAD7432614.1"/>
    <property type="molecule type" value="Genomic_DNA"/>
</dbReference>
<name>A0A7R9EGM9_9NEOP</name>
<dbReference type="AlphaFoldDB" id="A0A7R9EGM9"/>
<protein>
    <submittedName>
        <fullName evidence="1">Uncharacterized protein</fullName>
    </submittedName>
</protein>